<keyword evidence="5 8" id="KW-0472">Membrane</keyword>
<evidence type="ECO:0000313" key="12">
    <source>
        <dbReference type="Proteomes" id="UP000004310"/>
    </source>
</evidence>
<evidence type="ECO:0000256" key="2">
    <source>
        <dbReference type="ARBA" id="ARBA00022475"/>
    </source>
</evidence>
<feature type="domain" description="Tyrosine-protein kinase G-rich" evidence="10">
    <location>
        <begin position="407"/>
        <end position="478"/>
    </location>
</feature>
<dbReference type="Pfam" id="PF13807">
    <property type="entry name" value="GNVR"/>
    <property type="match status" value="1"/>
</dbReference>
<keyword evidence="2" id="KW-1003">Cell membrane</keyword>
<keyword evidence="3 8" id="KW-0812">Transmembrane</keyword>
<evidence type="ECO:0000256" key="5">
    <source>
        <dbReference type="ARBA" id="ARBA00023136"/>
    </source>
</evidence>
<comment type="caution">
    <text evidence="11">The sequence shown here is derived from an EMBL/GenBank/DDBJ whole genome shotgun (WGS) entry which is preliminary data.</text>
</comment>
<feature type="region of interest" description="Disordered" evidence="7">
    <location>
        <begin position="1"/>
        <end position="24"/>
    </location>
</feature>
<feature type="transmembrane region" description="Helical" evidence="8">
    <location>
        <begin position="47"/>
        <end position="66"/>
    </location>
</feature>
<feature type="transmembrane region" description="Helical" evidence="8">
    <location>
        <begin position="460"/>
        <end position="482"/>
    </location>
</feature>
<gene>
    <name evidence="11" type="ORF">FP2506_10236</name>
</gene>
<evidence type="ECO:0000256" key="6">
    <source>
        <dbReference type="SAM" id="Coils"/>
    </source>
</evidence>
<dbReference type="InterPro" id="IPR003856">
    <property type="entry name" value="LPS_length_determ_N"/>
</dbReference>
<dbReference type="EMBL" id="AATP01000001">
    <property type="protein sequence ID" value="EAU43215.1"/>
    <property type="molecule type" value="Genomic_DNA"/>
</dbReference>
<name>Q0G549_9HYPH</name>
<organism evidence="11 12">
    <name type="scientific">Fulvimarina pelagi HTCC2506</name>
    <dbReference type="NCBI Taxonomy" id="314231"/>
    <lineage>
        <taxon>Bacteria</taxon>
        <taxon>Pseudomonadati</taxon>
        <taxon>Pseudomonadota</taxon>
        <taxon>Alphaproteobacteria</taxon>
        <taxon>Hyphomicrobiales</taxon>
        <taxon>Aurantimonadaceae</taxon>
        <taxon>Fulvimarina</taxon>
    </lineage>
</organism>
<accession>Q0G549</accession>
<proteinExistence type="predicted"/>
<evidence type="ECO:0000256" key="4">
    <source>
        <dbReference type="ARBA" id="ARBA00022989"/>
    </source>
</evidence>
<keyword evidence="12" id="KW-1185">Reference proteome</keyword>
<feature type="region of interest" description="Disordered" evidence="7">
    <location>
        <begin position="552"/>
        <end position="583"/>
    </location>
</feature>
<feature type="compositionally biased region" description="Basic and acidic residues" evidence="7">
    <location>
        <begin position="1"/>
        <end position="10"/>
    </location>
</feature>
<sequence>MFTSHSDQRESLAPSRNQREGFEEQALKGPSLVDPIYLVGKLFKAKWFILFCALAGAGLAAGYALMTPKLYEATTQVLVDPRDIKVVQNEVTPNGLPSDATLALIESQTAVIDSNDVLMTVIESADLINDPEFNGRGFSILDTVKDYLGLSEREVSSPEGAPLSRIELVTLDNLRRKMSVSRESKSFVLHLGIETTSPQKSARLANLLADTFINELGRVQSSTARRASDALSSRLEELRTSVSEAERAVEAYKQENRLVGVGGRLVDDDYILRINDQLARSRGDVTALRNKVEQMRAASVDDVVEGSFPEELTSTALNRLRDSYQELQQQEAILSTSLGPRHPRRIANSQAMNSARAAIRSEVGRIVSATETELSRAESTDSDLTAQIDTLKTKQLETSEAFVRLRELEREVEASRAVYEAFLLRAREIAEQERLNTANVRVISSATPPLNPSSLSRRSAVLIGFLAGFVAGFGIALAWALWKPMKMMIDENSAGRRFGDRRGTETLQPEMEPLSGLRTSDTSLPERSGGGDDYAWSDDATDREPLSLRAKLESDGTHRTPEHRRDATGGAWSSTGEGRSETGGWRFANHVADDTHDMPASEPIVSRNNHSGLEAEVAIRHDDWKSDTGRFSERIRSAARSAEEAEYMQKEIETIRERLMGLRAAANGEDRSTDARRSEASSA</sequence>
<feature type="coiled-coil region" evidence="6">
    <location>
        <begin position="228"/>
        <end position="255"/>
    </location>
</feature>
<protein>
    <submittedName>
        <fullName evidence="11">Lipopolysaccharide biosynthesis</fullName>
    </submittedName>
</protein>
<evidence type="ECO:0000256" key="8">
    <source>
        <dbReference type="SAM" id="Phobius"/>
    </source>
</evidence>
<evidence type="ECO:0000259" key="10">
    <source>
        <dbReference type="Pfam" id="PF13807"/>
    </source>
</evidence>
<feature type="compositionally biased region" description="Basic and acidic residues" evidence="7">
    <location>
        <begin position="552"/>
        <end position="567"/>
    </location>
</feature>
<feature type="region of interest" description="Disordered" evidence="7">
    <location>
        <begin position="664"/>
        <end position="683"/>
    </location>
</feature>
<dbReference type="STRING" id="217511.GCA_001463845_00803"/>
<keyword evidence="4 8" id="KW-1133">Transmembrane helix</keyword>
<feature type="compositionally biased region" description="Basic and acidic residues" evidence="7">
    <location>
        <begin position="668"/>
        <end position="683"/>
    </location>
</feature>
<evidence type="ECO:0000313" key="11">
    <source>
        <dbReference type="EMBL" id="EAU43215.1"/>
    </source>
</evidence>
<dbReference type="GO" id="GO:0005886">
    <property type="term" value="C:plasma membrane"/>
    <property type="evidence" value="ECO:0007669"/>
    <property type="project" value="UniProtKB-SubCell"/>
</dbReference>
<feature type="compositionally biased region" description="Low complexity" evidence="7">
    <location>
        <begin position="572"/>
        <end position="583"/>
    </location>
</feature>
<evidence type="ECO:0000256" key="1">
    <source>
        <dbReference type="ARBA" id="ARBA00004651"/>
    </source>
</evidence>
<dbReference type="InterPro" id="IPR050445">
    <property type="entry name" value="Bact_polysacc_biosynth/exp"/>
</dbReference>
<comment type="subcellular location">
    <subcellularLocation>
        <location evidence="1">Cell membrane</location>
        <topology evidence="1">Multi-pass membrane protein</topology>
    </subcellularLocation>
</comment>
<dbReference type="eggNOG" id="COG3206">
    <property type="taxonomic scope" value="Bacteria"/>
</dbReference>
<dbReference type="AlphaFoldDB" id="Q0G549"/>
<evidence type="ECO:0000259" key="9">
    <source>
        <dbReference type="Pfam" id="PF02706"/>
    </source>
</evidence>
<dbReference type="Proteomes" id="UP000004310">
    <property type="component" value="Unassembled WGS sequence"/>
</dbReference>
<dbReference type="GO" id="GO:0004713">
    <property type="term" value="F:protein tyrosine kinase activity"/>
    <property type="evidence" value="ECO:0007669"/>
    <property type="project" value="TreeGrafter"/>
</dbReference>
<feature type="region of interest" description="Disordered" evidence="7">
    <location>
        <begin position="496"/>
        <end position="540"/>
    </location>
</feature>
<evidence type="ECO:0000256" key="3">
    <source>
        <dbReference type="ARBA" id="ARBA00022692"/>
    </source>
</evidence>
<evidence type="ECO:0000256" key="7">
    <source>
        <dbReference type="SAM" id="MobiDB-lite"/>
    </source>
</evidence>
<dbReference type="PANTHER" id="PTHR32309">
    <property type="entry name" value="TYROSINE-PROTEIN KINASE"/>
    <property type="match status" value="1"/>
</dbReference>
<dbReference type="Pfam" id="PF02706">
    <property type="entry name" value="Wzz"/>
    <property type="match status" value="1"/>
</dbReference>
<dbReference type="RefSeq" id="WP_007067189.1">
    <property type="nucleotide sequence ID" value="NZ_DS022272.1"/>
</dbReference>
<keyword evidence="6" id="KW-0175">Coiled coil</keyword>
<dbReference type="InterPro" id="IPR032807">
    <property type="entry name" value="GNVR"/>
</dbReference>
<feature type="domain" description="Polysaccharide chain length determinant N-terminal" evidence="9">
    <location>
        <begin position="37"/>
        <end position="123"/>
    </location>
</feature>
<reference evidence="11 12" key="1">
    <citation type="journal article" date="2010" name="J. Bacteriol.">
        <title>Genome sequence of Fulvimarina pelagi HTCC2506T, a Mn(II)-oxidizing alphaproteobacterium possessing an aerobic anoxygenic photosynthetic gene cluster and Xanthorhodopsin.</title>
        <authorList>
            <person name="Kang I."/>
            <person name="Oh H.M."/>
            <person name="Lim S.I."/>
            <person name="Ferriera S."/>
            <person name="Giovannoni S.J."/>
            <person name="Cho J.C."/>
        </authorList>
    </citation>
    <scope>NUCLEOTIDE SEQUENCE [LARGE SCALE GENOMIC DNA]</scope>
    <source>
        <strain evidence="11 12">HTCC2506</strain>
    </source>
</reference>
<dbReference type="PANTHER" id="PTHR32309:SF13">
    <property type="entry name" value="FERRIC ENTEROBACTIN TRANSPORT PROTEIN FEPE"/>
    <property type="match status" value="1"/>
</dbReference>
<dbReference type="HOGENOM" id="CLU_402653_0_0_5"/>